<keyword evidence="7 9" id="KW-0057">Aromatic amino acid biosynthesis</keyword>
<evidence type="ECO:0000313" key="11">
    <source>
        <dbReference type="EMBL" id="HJB91196.1"/>
    </source>
</evidence>
<gene>
    <name evidence="9 11" type="primary">trpC</name>
    <name evidence="11" type="ORF">H9763_06985</name>
</gene>
<sequence length="260" mass="28461">MTILDQLADHARKRVSEAKKRIPAETMKRRALSLPKGGFAFENALKKSDIAFICECKKASPSKGLIAPDFPYLEIAGEYEAAGADCISVLTEPKWFSGSDEYLKEIAAAVRIPCLRKDFTVDEYMIYEAKALGASAVLLICSILTEEEIRDSIRLCDELGLSALVEAHDGAEVRAAVNAGARMIGVNNRNLRDFTVDTDNSRRLRELIPKDVLFVSESGVRCAQDVAKLREIGADAVLIGETLMRAADKRAKLAELRGGV</sequence>
<dbReference type="FunFam" id="3.20.20.70:FF:000024">
    <property type="entry name" value="Indole-3-glycerol phosphate synthase"/>
    <property type="match status" value="1"/>
</dbReference>
<protein>
    <recommendedName>
        <fullName evidence="9">Indole-3-glycerol phosphate synthase</fullName>
        <shortName evidence="9">IGPS</shortName>
        <ecNumber evidence="9">4.1.1.48</ecNumber>
    </recommendedName>
</protein>
<evidence type="ECO:0000256" key="8">
    <source>
        <dbReference type="ARBA" id="ARBA00023239"/>
    </source>
</evidence>
<accession>A0A9D2MRR2</accession>
<reference evidence="11" key="1">
    <citation type="journal article" date="2021" name="PeerJ">
        <title>Extensive microbial diversity within the chicken gut microbiome revealed by metagenomics and culture.</title>
        <authorList>
            <person name="Gilroy R."/>
            <person name="Ravi A."/>
            <person name="Getino M."/>
            <person name="Pursley I."/>
            <person name="Horton D.L."/>
            <person name="Alikhan N.F."/>
            <person name="Baker D."/>
            <person name="Gharbi K."/>
            <person name="Hall N."/>
            <person name="Watson M."/>
            <person name="Adriaenssens E.M."/>
            <person name="Foster-Nyarko E."/>
            <person name="Jarju S."/>
            <person name="Secka A."/>
            <person name="Antonio M."/>
            <person name="Oren A."/>
            <person name="Chaudhuri R.R."/>
            <person name="La Ragione R."/>
            <person name="Hildebrand F."/>
            <person name="Pallen M.J."/>
        </authorList>
    </citation>
    <scope>NUCLEOTIDE SEQUENCE</scope>
    <source>
        <strain evidence="11">USAMLcec3-2134</strain>
    </source>
</reference>
<dbReference type="Pfam" id="PF00218">
    <property type="entry name" value="IGPS"/>
    <property type="match status" value="1"/>
</dbReference>
<dbReference type="PROSITE" id="PS00614">
    <property type="entry name" value="IGPS"/>
    <property type="match status" value="1"/>
</dbReference>
<dbReference type="PANTHER" id="PTHR22854">
    <property type="entry name" value="TRYPTOPHAN BIOSYNTHESIS PROTEIN"/>
    <property type="match status" value="1"/>
</dbReference>
<evidence type="ECO:0000256" key="5">
    <source>
        <dbReference type="ARBA" id="ARBA00022793"/>
    </source>
</evidence>
<dbReference type="GO" id="GO:0004640">
    <property type="term" value="F:phosphoribosylanthranilate isomerase activity"/>
    <property type="evidence" value="ECO:0007669"/>
    <property type="project" value="TreeGrafter"/>
</dbReference>
<keyword evidence="8 9" id="KW-0456">Lyase</keyword>
<dbReference type="SUPFAM" id="SSF51366">
    <property type="entry name" value="Ribulose-phoshate binding barrel"/>
    <property type="match status" value="1"/>
</dbReference>
<dbReference type="HAMAP" id="MF_00134_B">
    <property type="entry name" value="IGPS_B"/>
    <property type="match status" value="1"/>
</dbReference>
<dbReference type="InterPro" id="IPR045186">
    <property type="entry name" value="Indole-3-glycerol_P_synth"/>
</dbReference>
<dbReference type="AlphaFoldDB" id="A0A9D2MRR2"/>
<evidence type="ECO:0000256" key="7">
    <source>
        <dbReference type="ARBA" id="ARBA00023141"/>
    </source>
</evidence>
<dbReference type="NCBIfam" id="NF001377">
    <property type="entry name" value="PRK00278.2-4"/>
    <property type="match status" value="1"/>
</dbReference>
<dbReference type="EC" id="4.1.1.48" evidence="9"/>
<proteinExistence type="inferred from homology"/>
<name>A0A9D2MRR2_9FIRM</name>
<reference evidence="11" key="2">
    <citation type="submission" date="2021-04" db="EMBL/GenBank/DDBJ databases">
        <authorList>
            <person name="Gilroy R."/>
        </authorList>
    </citation>
    <scope>NUCLEOTIDE SEQUENCE</scope>
    <source>
        <strain evidence="11">USAMLcec3-2134</strain>
    </source>
</reference>
<evidence type="ECO:0000256" key="4">
    <source>
        <dbReference type="ARBA" id="ARBA00022605"/>
    </source>
</evidence>
<dbReference type="EMBL" id="DWXE01000024">
    <property type="protein sequence ID" value="HJB91196.1"/>
    <property type="molecule type" value="Genomic_DNA"/>
</dbReference>
<dbReference type="Proteomes" id="UP000886883">
    <property type="component" value="Unassembled WGS sequence"/>
</dbReference>
<comment type="catalytic activity">
    <reaction evidence="1 9">
        <text>1-(2-carboxyphenylamino)-1-deoxy-D-ribulose 5-phosphate + H(+) = (1S,2R)-1-C-(indol-3-yl)glycerol 3-phosphate + CO2 + H2O</text>
        <dbReference type="Rhea" id="RHEA:23476"/>
        <dbReference type="ChEBI" id="CHEBI:15377"/>
        <dbReference type="ChEBI" id="CHEBI:15378"/>
        <dbReference type="ChEBI" id="CHEBI:16526"/>
        <dbReference type="ChEBI" id="CHEBI:58613"/>
        <dbReference type="ChEBI" id="CHEBI:58866"/>
        <dbReference type="EC" id="4.1.1.48"/>
    </reaction>
</comment>
<keyword evidence="6 9" id="KW-0822">Tryptophan biosynthesis</keyword>
<dbReference type="GO" id="GO:0000162">
    <property type="term" value="P:L-tryptophan biosynthetic process"/>
    <property type="evidence" value="ECO:0007669"/>
    <property type="project" value="UniProtKB-UniRule"/>
</dbReference>
<evidence type="ECO:0000256" key="3">
    <source>
        <dbReference type="ARBA" id="ARBA00008737"/>
    </source>
</evidence>
<organism evidence="11 12">
    <name type="scientific">Candidatus Eisenbergiella merdigallinarum</name>
    <dbReference type="NCBI Taxonomy" id="2838552"/>
    <lineage>
        <taxon>Bacteria</taxon>
        <taxon>Bacillati</taxon>
        <taxon>Bacillota</taxon>
        <taxon>Clostridia</taxon>
        <taxon>Lachnospirales</taxon>
        <taxon>Lachnospiraceae</taxon>
        <taxon>Eisenbergiella</taxon>
    </lineage>
</organism>
<comment type="similarity">
    <text evidence="3 9">Belongs to the TrpC family.</text>
</comment>
<keyword evidence="5 9" id="KW-0210">Decarboxylase</keyword>
<evidence type="ECO:0000259" key="10">
    <source>
        <dbReference type="Pfam" id="PF00218"/>
    </source>
</evidence>
<feature type="domain" description="Indole-3-glycerol phosphate synthase" evidence="10">
    <location>
        <begin position="4"/>
        <end position="256"/>
    </location>
</feature>
<dbReference type="CDD" id="cd00331">
    <property type="entry name" value="IGPS"/>
    <property type="match status" value="1"/>
</dbReference>
<evidence type="ECO:0000256" key="2">
    <source>
        <dbReference type="ARBA" id="ARBA00004696"/>
    </source>
</evidence>
<dbReference type="InterPro" id="IPR011060">
    <property type="entry name" value="RibuloseP-bd_barrel"/>
</dbReference>
<evidence type="ECO:0000256" key="6">
    <source>
        <dbReference type="ARBA" id="ARBA00022822"/>
    </source>
</evidence>
<dbReference type="InterPro" id="IPR013785">
    <property type="entry name" value="Aldolase_TIM"/>
</dbReference>
<dbReference type="InterPro" id="IPR013798">
    <property type="entry name" value="Indole-3-glycerol_P_synth_dom"/>
</dbReference>
<evidence type="ECO:0000256" key="1">
    <source>
        <dbReference type="ARBA" id="ARBA00001633"/>
    </source>
</evidence>
<dbReference type="Gene3D" id="3.20.20.70">
    <property type="entry name" value="Aldolase class I"/>
    <property type="match status" value="1"/>
</dbReference>
<dbReference type="InterPro" id="IPR001468">
    <property type="entry name" value="Indole-3-GlycerolPSynthase_CS"/>
</dbReference>
<dbReference type="GO" id="GO:0004425">
    <property type="term" value="F:indole-3-glycerol-phosphate synthase activity"/>
    <property type="evidence" value="ECO:0007669"/>
    <property type="project" value="UniProtKB-UniRule"/>
</dbReference>
<dbReference type="PANTHER" id="PTHR22854:SF2">
    <property type="entry name" value="INDOLE-3-GLYCEROL-PHOSPHATE SYNTHASE"/>
    <property type="match status" value="1"/>
</dbReference>
<evidence type="ECO:0000313" key="12">
    <source>
        <dbReference type="Proteomes" id="UP000886883"/>
    </source>
</evidence>
<comment type="pathway">
    <text evidence="2 9">Amino-acid biosynthesis; L-tryptophan biosynthesis; L-tryptophan from chorismate: step 4/5.</text>
</comment>
<evidence type="ECO:0000256" key="9">
    <source>
        <dbReference type="HAMAP-Rule" id="MF_00134"/>
    </source>
</evidence>
<keyword evidence="4 9" id="KW-0028">Amino-acid biosynthesis</keyword>
<comment type="caution">
    <text evidence="11">The sequence shown here is derived from an EMBL/GenBank/DDBJ whole genome shotgun (WGS) entry which is preliminary data.</text>
</comment>